<dbReference type="KEGG" id="bpt:Bpet1631"/>
<feature type="domain" description="DSBA-like thioredoxin" evidence="1">
    <location>
        <begin position="6"/>
        <end position="209"/>
    </location>
</feature>
<organism evidence="2 3">
    <name type="scientific">Bordetella petrii (strain ATCC BAA-461 / DSM 12804 / CCUG 43448 / CIP 107267 / Se-1111R)</name>
    <dbReference type="NCBI Taxonomy" id="340100"/>
    <lineage>
        <taxon>Bacteria</taxon>
        <taxon>Pseudomonadati</taxon>
        <taxon>Pseudomonadota</taxon>
        <taxon>Betaproteobacteria</taxon>
        <taxon>Burkholderiales</taxon>
        <taxon>Alcaligenaceae</taxon>
        <taxon>Bordetella</taxon>
    </lineage>
</organism>
<dbReference type="GO" id="GO:0016491">
    <property type="term" value="F:oxidoreductase activity"/>
    <property type="evidence" value="ECO:0007669"/>
    <property type="project" value="InterPro"/>
</dbReference>
<reference evidence="2 3" key="1">
    <citation type="journal article" date="2008" name="BMC Genomics">
        <title>The missing link: Bordetella petrii is endowed with both the metabolic versatility of environmental bacteria and virulence traits of pathogenic Bordetellae.</title>
        <authorList>
            <person name="Gross R."/>
            <person name="Guzman C.A."/>
            <person name="Sebaihia M."/>
            <person name="Martins Dos Santos V.A."/>
            <person name="Pieper D.H."/>
            <person name="Koebnik R."/>
            <person name="Lechner M."/>
            <person name="Bartels D."/>
            <person name="Buhrmester J."/>
            <person name="Choudhuri J.V."/>
            <person name="Ebensen T."/>
            <person name="Gaigalat L."/>
            <person name="Herrmann S."/>
            <person name="Khachane A.N."/>
            <person name="Larisch C."/>
            <person name="Link S."/>
            <person name="Linke B."/>
            <person name="Meyer F."/>
            <person name="Mormann S."/>
            <person name="Nakunst D."/>
            <person name="Rueckert C."/>
            <person name="Schneiker-Bekel S."/>
            <person name="Schulze K."/>
            <person name="Vorhoelter F.J."/>
            <person name="Yevsa T."/>
            <person name="Engle J.T."/>
            <person name="Goldman W.E."/>
            <person name="Puehler A."/>
            <person name="Goebel U.B."/>
            <person name="Goesmann A."/>
            <person name="Bloecker H."/>
            <person name="Kaiser O."/>
            <person name="Martinez-Arias R."/>
        </authorList>
    </citation>
    <scope>NUCLEOTIDE SEQUENCE [LARGE SCALE GENOMIC DNA]</scope>
    <source>
        <strain evidence="3">ATCC BAA-461 / DSM 12804 / CCUG 43448 / CIP 107267 / Se-1111R</strain>
    </source>
</reference>
<accession>A9IGP2</accession>
<proteinExistence type="predicted"/>
<dbReference type="AlphaFoldDB" id="A9IGP2"/>
<evidence type="ECO:0000259" key="1">
    <source>
        <dbReference type="Pfam" id="PF01323"/>
    </source>
</evidence>
<keyword evidence="2" id="KW-0413">Isomerase</keyword>
<protein>
    <submittedName>
        <fullName evidence="2">2-hydroxychromene-2-carboxylate isomerase family protein</fullName>
    </submittedName>
</protein>
<dbReference type="EMBL" id="AM902716">
    <property type="protein sequence ID" value="CAP41970.1"/>
    <property type="molecule type" value="Genomic_DNA"/>
</dbReference>
<dbReference type="STRING" id="94624.Bpet1631"/>
<dbReference type="Proteomes" id="UP000001225">
    <property type="component" value="Chromosome"/>
</dbReference>
<dbReference type="SUPFAM" id="SSF52833">
    <property type="entry name" value="Thioredoxin-like"/>
    <property type="match status" value="1"/>
</dbReference>
<dbReference type="InterPro" id="IPR036249">
    <property type="entry name" value="Thioredoxin-like_sf"/>
</dbReference>
<dbReference type="Pfam" id="PF01323">
    <property type="entry name" value="DSBA"/>
    <property type="match status" value="1"/>
</dbReference>
<evidence type="ECO:0000313" key="2">
    <source>
        <dbReference type="EMBL" id="CAP41970.1"/>
    </source>
</evidence>
<dbReference type="Gene3D" id="3.40.30.10">
    <property type="entry name" value="Glutaredoxin"/>
    <property type="match status" value="1"/>
</dbReference>
<dbReference type="GO" id="GO:0016853">
    <property type="term" value="F:isomerase activity"/>
    <property type="evidence" value="ECO:0007669"/>
    <property type="project" value="UniProtKB-KW"/>
</dbReference>
<dbReference type="InterPro" id="IPR001853">
    <property type="entry name" value="DSBA-like_thioredoxin_dom"/>
</dbReference>
<gene>
    <name evidence="2" type="ordered locus">Bpet1631</name>
</gene>
<dbReference type="eggNOG" id="COG2761">
    <property type="taxonomic scope" value="Bacteria"/>
</dbReference>
<dbReference type="CDD" id="cd03024">
    <property type="entry name" value="DsbA_FrnE"/>
    <property type="match status" value="1"/>
</dbReference>
<sequence>MNKVKIDFVSDVACPWCAVGLGGLLAAIERIGPEAEFEIHMQPFELNPDMPKGGQNTGERLMKKYGFDKPRLQENRRVIAERAAAVGMLMHQTDDSRSYNTFDAHRLLHWAGTLGQAQQVALKRSLLKTYHFDNLDTSESDVLAQAARDAGLDAEAAREVVASGRYADEVRADQEKWRNLGISSVPSVIINDKYLVSGGQPPEVFEQALRQVASGG</sequence>
<name>A9IGP2_BORPD</name>
<dbReference type="PANTHER" id="PTHR13887">
    <property type="entry name" value="GLUTATHIONE S-TRANSFERASE KAPPA"/>
    <property type="match status" value="1"/>
</dbReference>
<keyword evidence="3" id="KW-1185">Reference proteome</keyword>
<dbReference type="PANTHER" id="PTHR13887:SF41">
    <property type="entry name" value="THIOREDOXIN SUPERFAMILY PROTEIN"/>
    <property type="match status" value="1"/>
</dbReference>
<evidence type="ECO:0000313" key="3">
    <source>
        <dbReference type="Proteomes" id="UP000001225"/>
    </source>
</evidence>